<dbReference type="InterPro" id="IPR051214">
    <property type="entry name" value="GH32_Enzymes"/>
</dbReference>
<organism evidence="5 6">
    <name type="scientific">Spirulina subsalsa FACHB-351</name>
    <dbReference type="NCBI Taxonomy" id="234711"/>
    <lineage>
        <taxon>Bacteria</taxon>
        <taxon>Bacillati</taxon>
        <taxon>Cyanobacteriota</taxon>
        <taxon>Cyanophyceae</taxon>
        <taxon>Spirulinales</taxon>
        <taxon>Spirulinaceae</taxon>
        <taxon>Spirulina</taxon>
    </lineage>
</organism>
<dbReference type="Pfam" id="PF00251">
    <property type="entry name" value="Glyco_hydro_32N"/>
    <property type="match status" value="1"/>
</dbReference>
<reference evidence="5 6" key="1">
    <citation type="submission" date="2021-08" db="EMBL/GenBank/DDBJ databases">
        <title>Draft genome sequence of Spirulina subsalsa with high tolerance to salinity and hype-accumulation of phycocyanin.</title>
        <authorList>
            <person name="Pei H."/>
            <person name="Jiang L."/>
        </authorList>
    </citation>
    <scope>NUCLEOTIDE SEQUENCE [LARGE SCALE GENOMIC DNA]</scope>
    <source>
        <strain evidence="5 6">FACHB-351</strain>
    </source>
</reference>
<comment type="caution">
    <text evidence="5">The sequence shown here is derived from an EMBL/GenBank/DDBJ whole genome shotgun (WGS) entry which is preliminary data.</text>
</comment>
<name>A0ABT3L247_9CYAN</name>
<dbReference type="RefSeq" id="WP_265263292.1">
    <property type="nucleotide sequence ID" value="NZ_JAIHOM010000016.1"/>
</dbReference>
<evidence type="ECO:0000256" key="1">
    <source>
        <dbReference type="ARBA" id="ARBA00009902"/>
    </source>
</evidence>
<dbReference type="InterPro" id="IPR023296">
    <property type="entry name" value="Glyco_hydro_beta-prop_sf"/>
</dbReference>
<keyword evidence="3" id="KW-0326">Glycosidase</keyword>
<dbReference type="PANTHER" id="PTHR43101">
    <property type="entry name" value="BETA-FRUCTOSIDASE"/>
    <property type="match status" value="1"/>
</dbReference>
<protein>
    <recommendedName>
        <fullName evidence="4">Glycosyl hydrolase family 32 N-terminal domain-containing protein</fullName>
    </recommendedName>
</protein>
<proteinExistence type="inferred from homology"/>
<keyword evidence="6" id="KW-1185">Reference proteome</keyword>
<dbReference type="Gene3D" id="2.115.10.20">
    <property type="entry name" value="Glycosyl hydrolase domain, family 43"/>
    <property type="match status" value="1"/>
</dbReference>
<dbReference type="PANTHER" id="PTHR43101:SF1">
    <property type="entry name" value="BETA-FRUCTOSIDASE"/>
    <property type="match status" value="1"/>
</dbReference>
<evidence type="ECO:0000256" key="2">
    <source>
        <dbReference type="ARBA" id="ARBA00022801"/>
    </source>
</evidence>
<keyword evidence="2" id="KW-0378">Hydrolase</keyword>
<dbReference type="InterPro" id="IPR013148">
    <property type="entry name" value="Glyco_hydro_32_N"/>
</dbReference>
<evidence type="ECO:0000313" key="6">
    <source>
        <dbReference type="Proteomes" id="UP001526426"/>
    </source>
</evidence>
<accession>A0ABT3L247</accession>
<evidence type="ECO:0000313" key="5">
    <source>
        <dbReference type="EMBL" id="MCW6035583.1"/>
    </source>
</evidence>
<comment type="similarity">
    <text evidence="1">Belongs to the glycosyl hydrolase 32 family.</text>
</comment>
<evidence type="ECO:0000259" key="4">
    <source>
        <dbReference type="Pfam" id="PF00251"/>
    </source>
</evidence>
<dbReference type="SUPFAM" id="SSF75005">
    <property type="entry name" value="Arabinanase/levansucrase/invertase"/>
    <property type="match status" value="1"/>
</dbReference>
<dbReference type="EMBL" id="JAIHOM010000016">
    <property type="protein sequence ID" value="MCW6035583.1"/>
    <property type="molecule type" value="Genomic_DNA"/>
</dbReference>
<dbReference type="Proteomes" id="UP001526426">
    <property type="component" value="Unassembled WGS sequence"/>
</dbReference>
<sequence>MPWFPLNQYIWDFWFTWQDSTLHLFYLQASPSQCHYNPERRHNQAVLGHSQLTPWGWQTIPHPQPAFSPGKPGTWDDLAIWSGSIIQQDQKYYLFYTGRRRQDAPQWTAHEWQRPQHIGLATSEDLRHWQRFPHNPILANPGTAAGLDGVAWRDPYVIQGEDQRYYAFICTRSQSAPLDRGGMVVYCVSDHLEQWDNQPHILIESPEFYQMEVPQVFWHKNGHFKRLYLIFSAQAKDCSAQRYEADPSQCVTGTYYHVSEPVSLDCQEFPPFTTKAKVLISGLYAGKFVQPKGENSALFYGFHWSEIGGHFGNGLSDPLWFQFQPDGTVSISTSGFGISNNLLEFFV</sequence>
<evidence type="ECO:0000256" key="3">
    <source>
        <dbReference type="ARBA" id="ARBA00023295"/>
    </source>
</evidence>
<feature type="domain" description="Glycosyl hydrolase family 32 N-terminal" evidence="4">
    <location>
        <begin position="73"/>
        <end position="260"/>
    </location>
</feature>
<gene>
    <name evidence="5" type="ORF">K4A83_04750</name>
</gene>